<sequence>MTDQIISEVMEMSADISAWAPAFVEAQKAMGDVIKTKRNDHFKSKYAELADVIDAVQGALNANGFSIIQPVSTEAGGSVVRITTMLMHKSGQWVRSTLSLRPVKPDPQGVGSAITYGRRYGLMAMTGVAPEDDDGNAASGRDGRSQPMQTPPAPNAAATAAEIEREIDQAETEAALKEVLARNSQRLAALPDATKEHLRKVYALKQAAIREFSKAA</sequence>
<evidence type="ECO:0000313" key="2">
    <source>
        <dbReference type="EMBL" id="MFC3267256.1"/>
    </source>
</evidence>
<organism evidence="2 3">
    <name type="scientific">Camelimonas abortus</name>
    <dbReference type="NCBI Taxonomy" id="1017184"/>
    <lineage>
        <taxon>Bacteria</taxon>
        <taxon>Pseudomonadati</taxon>
        <taxon>Pseudomonadota</taxon>
        <taxon>Alphaproteobacteria</taxon>
        <taxon>Hyphomicrobiales</taxon>
        <taxon>Chelatococcaceae</taxon>
        <taxon>Camelimonas</taxon>
    </lineage>
</organism>
<comment type="caution">
    <text evidence="2">The sequence shown here is derived from an EMBL/GenBank/DDBJ whole genome shotgun (WGS) entry which is preliminary data.</text>
</comment>
<dbReference type="InterPro" id="IPR007499">
    <property type="entry name" value="ERF_bacteria_virus"/>
</dbReference>
<dbReference type="Pfam" id="PF04404">
    <property type="entry name" value="ERF"/>
    <property type="match status" value="1"/>
</dbReference>
<name>A0ABV7LIG8_9HYPH</name>
<evidence type="ECO:0000313" key="3">
    <source>
        <dbReference type="Proteomes" id="UP001595536"/>
    </source>
</evidence>
<protein>
    <submittedName>
        <fullName evidence="2">ERF family protein</fullName>
    </submittedName>
</protein>
<feature type="region of interest" description="Disordered" evidence="1">
    <location>
        <begin position="127"/>
        <end position="161"/>
    </location>
</feature>
<gene>
    <name evidence="2" type="ORF">ACFOEX_12985</name>
</gene>
<proteinExistence type="predicted"/>
<dbReference type="EMBL" id="JBHRUV010000098">
    <property type="protein sequence ID" value="MFC3267256.1"/>
    <property type="molecule type" value="Genomic_DNA"/>
</dbReference>
<keyword evidence="3" id="KW-1185">Reference proteome</keyword>
<dbReference type="Proteomes" id="UP001595536">
    <property type="component" value="Unassembled WGS sequence"/>
</dbReference>
<accession>A0ABV7LIG8</accession>
<dbReference type="RefSeq" id="WP_376829175.1">
    <property type="nucleotide sequence ID" value="NZ_JBHLWR010000005.1"/>
</dbReference>
<evidence type="ECO:0000256" key="1">
    <source>
        <dbReference type="SAM" id="MobiDB-lite"/>
    </source>
</evidence>
<reference evidence="3" key="1">
    <citation type="journal article" date="2019" name="Int. J. Syst. Evol. Microbiol.">
        <title>The Global Catalogue of Microorganisms (GCM) 10K type strain sequencing project: providing services to taxonomists for standard genome sequencing and annotation.</title>
        <authorList>
            <consortium name="The Broad Institute Genomics Platform"/>
            <consortium name="The Broad Institute Genome Sequencing Center for Infectious Disease"/>
            <person name="Wu L."/>
            <person name="Ma J."/>
        </authorList>
    </citation>
    <scope>NUCLEOTIDE SEQUENCE [LARGE SCALE GENOMIC DNA]</scope>
    <source>
        <strain evidence="3">CCM 7941</strain>
    </source>
</reference>